<gene>
    <name evidence="1" type="ORF">SAMN05216421_1479</name>
</gene>
<name>A0A1H1RZS3_9GAMM</name>
<keyword evidence="2" id="KW-1185">Reference proteome</keyword>
<dbReference type="Proteomes" id="UP000243207">
    <property type="component" value="Chromosome I"/>
</dbReference>
<reference evidence="2" key="1">
    <citation type="submission" date="2016-10" db="EMBL/GenBank/DDBJ databases">
        <authorList>
            <person name="Varghese N."/>
            <person name="Submissions S."/>
        </authorList>
    </citation>
    <scope>NUCLEOTIDE SEQUENCE [LARGE SCALE GENOMIC DNA]</scope>
    <source>
        <strain evidence="2">NRRL B-51270</strain>
    </source>
</reference>
<sequence length="51" mass="5407">MKLEQGSLSTACSRHAVKTSLYARRCPSLGIDGLKQAVDNAPAAQRANSSF</sequence>
<accession>A0A1H1RZS3</accession>
<proteinExistence type="predicted"/>
<dbReference type="EMBL" id="LT629736">
    <property type="protein sequence ID" value="SDS41254.1"/>
    <property type="molecule type" value="Genomic_DNA"/>
</dbReference>
<protein>
    <submittedName>
        <fullName evidence="1">Uncharacterized protein</fullName>
    </submittedName>
</protein>
<organism evidence="1 2">
    <name type="scientific">Halopseudomonas xinjiangensis</name>
    <dbReference type="NCBI Taxonomy" id="487184"/>
    <lineage>
        <taxon>Bacteria</taxon>
        <taxon>Pseudomonadati</taxon>
        <taxon>Pseudomonadota</taxon>
        <taxon>Gammaproteobacteria</taxon>
        <taxon>Pseudomonadales</taxon>
        <taxon>Pseudomonadaceae</taxon>
        <taxon>Halopseudomonas</taxon>
    </lineage>
</organism>
<evidence type="ECO:0000313" key="1">
    <source>
        <dbReference type="EMBL" id="SDS41254.1"/>
    </source>
</evidence>
<dbReference type="STRING" id="487184.SAMN05216421_1479"/>
<dbReference type="AlphaFoldDB" id="A0A1H1RZS3"/>
<evidence type="ECO:0000313" key="2">
    <source>
        <dbReference type="Proteomes" id="UP000243207"/>
    </source>
</evidence>